<dbReference type="InterPro" id="IPR002902">
    <property type="entry name" value="GNK2"/>
</dbReference>
<dbReference type="OrthoDB" id="1596304at2759"/>
<keyword evidence="11" id="KW-0465">Mannose-binding</keyword>
<keyword evidence="10" id="KW-0044">Antibiotic</keyword>
<sequence>MDSLVRAAAIVVGLLCMFDTASYSTGAPDLTVLSKICNGQQFRDKNTRKKVDNVLVQVINNAPDHGYSYYASSDPSNPTVYGHAACNGQLPKEDCVWCLVAASDELSHDCPKNPVGAQVHLQDCRLRIVDEDLSYLNFPPSEIVEPKNEL</sequence>
<dbReference type="InterPro" id="IPR038408">
    <property type="entry name" value="GNK2_sf"/>
</dbReference>
<dbReference type="GeneID" id="116208028"/>
<dbReference type="GO" id="GO:0005537">
    <property type="term" value="F:D-mannose binding"/>
    <property type="evidence" value="ECO:0007669"/>
    <property type="project" value="UniProtKB-KW"/>
</dbReference>
<evidence type="ECO:0000256" key="5">
    <source>
        <dbReference type="ARBA" id="ARBA00022729"/>
    </source>
</evidence>
<dbReference type="AlphaFoldDB" id="A0A6P8DIF7"/>
<dbReference type="GO" id="GO:0050832">
    <property type="term" value="P:defense response to fungus"/>
    <property type="evidence" value="ECO:0007669"/>
    <property type="project" value="UniProtKB-KW"/>
</dbReference>
<reference evidence="17" key="1">
    <citation type="journal article" date="2020" name="Plant Biotechnol. J.">
        <title>The pomegranate (Punica granatum L.) draft genome dissects genetic divergence between soft- and hard-seeded cultivars.</title>
        <authorList>
            <person name="Luo X."/>
            <person name="Li H."/>
            <person name="Wu Z."/>
            <person name="Yao W."/>
            <person name="Zhao P."/>
            <person name="Cao D."/>
            <person name="Yu H."/>
            <person name="Li K."/>
            <person name="Poudel K."/>
            <person name="Zhao D."/>
            <person name="Zhang F."/>
            <person name="Xia X."/>
            <person name="Chen L."/>
            <person name="Wang Q."/>
            <person name="Jing D."/>
            <person name="Cao S."/>
        </authorList>
    </citation>
    <scope>NUCLEOTIDE SEQUENCE [LARGE SCALE GENOMIC DNA]</scope>
    <source>
        <strain evidence="17">cv. Tunisia</strain>
    </source>
</reference>
<evidence type="ECO:0000256" key="7">
    <source>
        <dbReference type="ARBA" id="ARBA00022737"/>
    </source>
</evidence>
<evidence type="ECO:0000256" key="6">
    <source>
        <dbReference type="ARBA" id="ARBA00022734"/>
    </source>
</evidence>
<dbReference type="GO" id="GO:0005886">
    <property type="term" value="C:plasma membrane"/>
    <property type="evidence" value="ECO:0007669"/>
    <property type="project" value="UniProtKB-SubCell"/>
</dbReference>
<evidence type="ECO:0000256" key="10">
    <source>
        <dbReference type="ARBA" id="ARBA00023022"/>
    </source>
</evidence>
<accession>A0A6P8DIF7</accession>
<dbReference type="PROSITE" id="PS51473">
    <property type="entry name" value="GNK2"/>
    <property type="match status" value="1"/>
</dbReference>
<dbReference type="PANTHER" id="PTHR32080">
    <property type="entry name" value="ANTIFUNGAL PROTEIN GINKBILOBIN-2-LIKE"/>
    <property type="match status" value="1"/>
</dbReference>
<dbReference type="PANTHER" id="PTHR32080:SF54">
    <property type="entry name" value="GNK2-HOMOLOGOUS DOMAIN-CONTAINING PROTEIN"/>
    <property type="match status" value="1"/>
</dbReference>
<keyword evidence="4" id="KW-0945">Host-virus interaction</keyword>
<dbReference type="CDD" id="cd23509">
    <property type="entry name" value="Gnk2-like"/>
    <property type="match status" value="1"/>
</dbReference>
<organism evidence="17 18">
    <name type="scientific">Punica granatum</name>
    <name type="common">Pomegranate</name>
    <dbReference type="NCBI Taxonomy" id="22663"/>
    <lineage>
        <taxon>Eukaryota</taxon>
        <taxon>Viridiplantae</taxon>
        <taxon>Streptophyta</taxon>
        <taxon>Embryophyta</taxon>
        <taxon>Tracheophyta</taxon>
        <taxon>Spermatophyta</taxon>
        <taxon>Magnoliopsida</taxon>
        <taxon>eudicotyledons</taxon>
        <taxon>Gunneridae</taxon>
        <taxon>Pentapetalae</taxon>
        <taxon>rosids</taxon>
        <taxon>malvids</taxon>
        <taxon>Myrtales</taxon>
        <taxon>Lythraceae</taxon>
        <taxon>Punica</taxon>
    </lineage>
</organism>
<keyword evidence="6" id="KW-0430">Lectin</keyword>
<dbReference type="Gene3D" id="3.30.430.20">
    <property type="entry name" value="Gnk2 domain, C-X8-C-X2-C motif"/>
    <property type="match status" value="1"/>
</dbReference>
<keyword evidence="2" id="KW-0929">Antimicrobial</keyword>
<evidence type="ECO:0000256" key="15">
    <source>
        <dbReference type="SAM" id="SignalP"/>
    </source>
</evidence>
<keyword evidence="5 15" id="KW-0732">Signal</keyword>
<comment type="similarity">
    <text evidence="14">Belongs to the cysteine-rich repeat secretory protein family. Plasmodesmata-located proteins (PDLD) subfamily.</text>
</comment>
<evidence type="ECO:0000256" key="2">
    <source>
        <dbReference type="ARBA" id="ARBA00022529"/>
    </source>
</evidence>
<evidence type="ECO:0000313" key="18">
    <source>
        <dbReference type="RefSeq" id="XP_031397112.1"/>
    </source>
</evidence>
<dbReference type="Pfam" id="PF01657">
    <property type="entry name" value="Stress-antifung"/>
    <property type="match status" value="1"/>
</dbReference>
<evidence type="ECO:0000256" key="11">
    <source>
        <dbReference type="ARBA" id="ARBA00023035"/>
    </source>
</evidence>
<reference evidence="18" key="2">
    <citation type="submission" date="2025-08" db="UniProtKB">
        <authorList>
            <consortium name="RefSeq"/>
        </authorList>
    </citation>
    <scope>IDENTIFICATION</scope>
    <source>
        <tissue evidence="18">Leaf</tissue>
    </source>
</reference>
<evidence type="ECO:0000256" key="12">
    <source>
        <dbReference type="ARBA" id="ARBA00023157"/>
    </source>
</evidence>
<proteinExistence type="inferred from homology"/>
<keyword evidence="12" id="KW-1015">Disulfide bond</keyword>
<feature type="signal peptide" evidence="15">
    <location>
        <begin position="1"/>
        <end position="23"/>
    </location>
</feature>
<evidence type="ECO:0000313" key="17">
    <source>
        <dbReference type="Proteomes" id="UP000515151"/>
    </source>
</evidence>
<keyword evidence="17" id="KW-1185">Reference proteome</keyword>
<feature type="chain" id="PRO_5028294578" evidence="15">
    <location>
        <begin position="24"/>
        <end position="150"/>
    </location>
</feature>
<evidence type="ECO:0000256" key="13">
    <source>
        <dbReference type="ARBA" id="ARBA00024184"/>
    </source>
</evidence>
<dbReference type="GO" id="GO:0031640">
    <property type="term" value="P:killing of cells of another organism"/>
    <property type="evidence" value="ECO:0007669"/>
    <property type="project" value="UniProtKB-KW"/>
</dbReference>
<dbReference type="GO" id="GO:0042742">
    <property type="term" value="P:defense response to bacterium"/>
    <property type="evidence" value="ECO:0007669"/>
    <property type="project" value="UniProtKB-KW"/>
</dbReference>
<evidence type="ECO:0000256" key="3">
    <source>
        <dbReference type="ARBA" id="ARBA00022577"/>
    </source>
</evidence>
<keyword evidence="8" id="KW-0611">Plant defense</keyword>
<name>A0A6P8DIF7_PUNGR</name>
<dbReference type="InterPro" id="IPR051378">
    <property type="entry name" value="Cell2Cell_Antifungal"/>
</dbReference>
<evidence type="ECO:0000256" key="9">
    <source>
        <dbReference type="ARBA" id="ARBA00022949"/>
    </source>
</evidence>
<evidence type="ECO:0000256" key="4">
    <source>
        <dbReference type="ARBA" id="ARBA00022581"/>
    </source>
</evidence>
<dbReference type="GO" id="GO:0009506">
    <property type="term" value="C:plasmodesma"/>
    <property type="evidence" value="ECO:0007669"/>
    <property type="project" value="UniProtKB-SubCell"/>
</dbReference>
<evidence type="ECO:0000256" key="8">
    <source>
        <dbReference type="ARBA" id="ARBA00022821"/>
    </source>
</evidence>
<keyword evidence="3" id="KW-0295">Fungicide</keyword>
<evidence type="ECO:0000256" key="1">
    <source>
        <dbReference type="ARBA" id="ARBA00004251"/>
    </source>
</evidence>
<dbReference type="RefSeq" id="XP_031397112.1">
    <property type="nucleotide sequence ID" value="XM_031541252.1"/>
</dbReference>
<protein>
    <submittedName>
        <fullName evidence="18">Antifungal protein ginkbilobin-like protein</fullName>
    </submittedName>
</protein>
<feature type="domain" description="Gnk2-homologous" evidence="16">
    <location>
        <begin position="29"/>
        <end position="133"/>
    </location>
</feature>
<keyword evidence="9" id="KW-0965">Cell junction</keyword>
<comment type="subcellular location">
    <subcellularLocation>
        <location evidence="13">Cell junction</location>
        <location evidence="13">Plasmodesma</location>
    </subcellularLocation>
    <subcellularLocation>
        <location evidence="1">Cell membrane</location>
        <topology evidence="1">Single-pass type I membrane protein</topology>
    </subcellularLocation>
</comment>
<gene>
    <name evidence="18" type="primary">LOC116208028</name>
</gene>
<evidence type="ECO:0000256" key="14">
    <source>
        <dbReference type="ARBA" id="ARBA00038393"/>
    </source>
</evidence>
<dbReference type="Proteomes" id="UP000515151">
    <property type="component" value="Chromosome 1"/>
</dbReference>
<keyword evidence="7" id="KW-0677">Repeat</keyword>
<evidence type="ECO:0000259" key="16">
    <source>
        <dbReference type="PROSITE" id="PS51473"/>
    </source>
</evidence>